<feature type="compositionally biased region" description="Basic and acidic residues" evidence="1">
    <location>
        <begin position="142"/>
        <end position="153"/>
    </location>
</feature>
<feature type="compositionally biased region" description="Polar residues" evidence="1">
    <location>
        <begin position="125"/>
        <end position="140"/>
    </location>
</feature>
<keyword evidence="3" id="KW-1185">Reference proteome</keyword>
<organism evidence="2 3">
    <name type="scientific">Marivirga atlantica</name>
    <dbReference type="NCBI Taxonomy" id="1548457"/>
    <lineage>
        <taxon>Bacteria</taxon>
        <taxon>Pseudomonadati</taxon>
        <taxon>Bacteroidota</taxon>
        <taxon>Cytophagia</taxon>
        <taxon>Cytophagales</taxon>
        <taxon>Marivirgaceae</taxon>
        <taxon>Marivirga</taxon>
    </lineage>
</organism>
<evidence type="ECO:0000313" key="2">
    <source>
        <dbReference type="EMBL" id="MBL0765349.1"/>
    </source>
</evidence>
<evidence type="ECO:0000313" key="3">
    <source>
        <dbReference type="Proteomes" id="UP000642920"/>
    </source>
</evidence>
<evidence type="ECO:0000256" key="1">
    <source>
        <dbReference type="SAM" id="MobiDB-lite"/>
    </source>
</evidence>
<comment type="caution">
    <text evidence="2">The sequence shown here is derived from an EMBL/GenBank/DDBJ whole genome shotgun (WGS) entry which is preliminary data.</text>
</comment>
<proteinExistence type="predicted"/>
<reference evidence="2" key="1">
    <citation type="submission" date="2021-01" db="EMBL/GenBank/DDBJ databases">
        <title>Marivirga sp. nov., isolated from intertidal surface sediments.</title>
        <authorList>
            <person name="Zhang M."/>
        </authorList>
    </citation>
    <scope>NUCLEOTIDE SEQUENCE</scope>
    <source>
        <strain evidence="2">SM1354</strain>
    </source>
</reference>
<name>A0A937DJW9_9BACT</name>
<dbReference type="Proteomes" id="UP000642920">
    <property type="component" value="Unassembled WGS sequence"/>
</dbReference>
<sequence length="395" mass="44640">MKTRTFTISLFSLFLLLSLNVKGQKLVIEDNADILSDAVDSLLVEKFKNNGVEYTLIVDFKKKCDYLFANLYLEEGQIKASLHDCKNQILGRKNLGNSLRVASKEDQATLIYYALLDMIKNPQTTVSQNEESSTNKQLSSDDPEKGSIEFDPNVSEHDSRYFFAPTARPLKKSELYYNTVYFLLHDAQFGITDRLSFGMGTTIIGFPFYFTTKFSIPAGEKSYFAIGDLLILGTYGSDFNGNLLFANYTYGSSKSNFTIGGGLLTSNTDDLFGGRPSFVANVSGIKSIGKYFYLITENYINPFRKTEQRSRDFFNPDGSYAYTQFYEANYQKVLWFGITGLRLVTKKNALNSFQIGLTHVLDYEYETSNNNTSSSSMNFTAVPTISFTKKFKLQE</sequence>
<feature type="region of interest" description="Disordered" evidence="1">
    <location>
        <begin position="125"/>
        <end position="153"/>
    </location>
</feature>
<dbReference type="RefSeq" id="WP_201919881.1">
    <property type="nucleotide sequence ID" value="NZ_JAERQG010000002.1"/>
</dbReference>
<accession>A0A937DJW9</accession>
<protein>
    <submittedName>
        <fullName evidence="2">Uncharacterized protein</fullName>
    </submittedName>
</protein>
<dbReference type="EMBL" id="JAERQG010000002">
    <property type="protein sequence ID" value="MBL0765349.1"/>
    <property type="molecule type" value="Genomic_DNA"/>
</dbReference>
<gene>
    <name evidence="2" type="ORF">JKP34_08820</name>
</gene>
<dbReference type="AlphaFoldDB" id="A0A937DJW9"/>